<dbReference type="OrthoDB" id="385249at2759"/>
<dbReference type="Proteomes" id="UP000006319">
    <property type="component" value="Unassembled WGS sequence"/>
</dbReference>
<keyword evidence="1" id="KW-0812">Transmembrane</keyword>
<dbReference type="GeneID" id="14696511"/>
<proteinExistence type="predicted"/>
<evidence type="ECO:0000313" key="2">
    <source>
        <dbReference type="EMBL" id="GAB69969.1"/>
    </source>
</evidence>
<keyword evidence="1" id="KW-0472">Membrane</keyword>
<dbReference type="RefSeq" id="XP_004228187.1">
    <property type="nucleotide sequence ID" value="XM_004228139.1"/>
</dbReference>
<name>K6V0V3_PLACD</name>
<dbReference type="AlphaFoldDB" id="K6V0V3"/>
<evidence type="ECO:0000313" key="3">
    <source>
        <dbReference type="Proteomes" id="UP000006319"/>
    </source>
</evidence>
<feature type="transmembrane region" description="Helical" evidence="1">
    <location>
        <begin position="194"/>
        <end position="211"/>
    </location>
</feature>
<sequence>SAVSFAESWGKNNQVNTSNLRAIRSLGEHETFGETEGVRKYGRNDDENYDEDRYDSLTQFYFDMMMEDDINKKEPTSTITGMNNNIDPKAQLNCNIGKMTNDDNSMSRLICKNDLCRKIKNALRTIDKITEREMYFILRSHEYANTKVDAGGRSITAKFKKFLYKHKVFSPILAFALISYICVMYFAAPGFGTFFALASALTSIYLLSKYTECFNTLKKFSEQFAKQSRDEYRQRLKCEVDNEEESILDSINSTANSTEDI</sequence>
<dbReference type="KEGG" id="pcy:PCYB_007180"/>
<keyword evidence="3" id="KW-1185">Reference proteome</keyword>
<accession>K6V0V3</accession>
<dbReference type="EMBL" id="DF158305">
    <property type="protein sequence ID" value="GAB69969.1"/>
    <property type="molecule type" value="Genomic_DNA"/>
</dbReference>
<gene>
    <name evidence="2" type="ORF">PCYB_007180</name>
</gene>
<dbReference type="OMA" id="ALTQDYF"/>
<protein>
    <submittedName>
        <fullName evidence="2">Pv-fam-d protein</fullName>
    </submittedName>
</protein>
<feature type="non-terminal residue" evidence="2">
    <location>
        <position position="1"/>
    </location>
</feature>
<keyword evidence="1" id="KW-1133">Transmembrane helix</keyword>
<dbReference type="VEuPathDB" id="PlasmoDB:PCYB_007180"/>
<organism evidence="2 3">
    <name type="scientific">Plasmodium cynomolgi (strain B)</name>
    <dbReference type="NCBI Taxonomy" id="1120755"/>
    <lineage>
        <taxon>Eukaryota</taxon>
        <taxon>Sar</taxon>
        <taxon>Alveolata</taxon>
        <taxon>Apicomplexa</taxon>
        <taxon>Aconoidasida</taxon>
        <taxon>Haemosporida</taxon>
        <taxon>Plasmodiidae</taxon>
        <taxon>Plasmodium</taxon>
        <taxon>Plasmodium (Plasmodium)</taxon>
    </lineage>
</organism>
<evidence type="ECO:0000256" key="1">
    <source>
        <dbReference type="SAM" id="Phobius"/>
    </source>
</evidence>
<feature type="transmembrane region" description="Helical" evidence="1">
    <location>
        <begin position="168"/>
        <end position="188"/>
    </location>
</feature>
<reference evidence="2 3" key="1">
    <citation type="journal article" date="2012" name="Nat. Genet.">
        <title>Plasmodium cynomolgi genome sequences provide insight into Plasmodium vivax and the monkey malaria clade.</title>
        <authorList>
            <person name="Tachibana S."/>
            <person name="Sullivan S.A."/>
            <person name="Kawai S."/>
            <person name="Nakamura S."/>
            <person name="Kim H.R."/>
            <person name="Goto N."/>
            <person name="Arisue N."/>
            <person name="Palacpac N.M.Q."/>
            <person name="Honma H."/>
            <person name="Yagi M."/>
            <person name="Tougan T."/>
            <person name="Katakai Y."/>
            <person name="Kaneko O."/>
            <person name="Mita T."/>
            <person name="Kita K."/>
            <person name="Yasutomi Y."/>
            <person name="Sutton P.L."/>
            <person name="Shakhbatyan R."/>
            <person name="Horii T."/>
            <person name="Yasunaga T."/>
            <person name="Barnwell J.W."/>
            <person name="Escalante A.A."/>
            <person name="Carlton J.M."/>
            <person name="Tanabe K."/>
        </authorList>
    </citation>
    <scope>NUCLEOTIDE SEQUENCE [LARGE SCALE GENOMIC DNA]</scope>
    <source>
        <strain evidence="2 3">B</strain>
    </source>
</reference>